<organism evidence="2 3">
    <name type="scientific">Trichoderma simmonsii</name>
    <dbReference type="NCBI Taxonomy" id="1491479"/>
    <lineage>
        <taxon>Eukaryota</taxon>
        <taxon>Fungi</taxon>
        <taxon>Dikarya</taxon>
        <taxon>Ascomycota</taxon>
        <taxon>Pezizomycotina</taxon>
        <taxon>Sordariomycetes</taxon>
        <taxon>Hypocreomycetidae</taxon>
        <taxon>Hypocreales</taxon>
        <taxon>Hypocreaceae</taxon>
        <taxon>Trichoderma</taxon>
    </lineage>
</organism>
<feature type="transmembrane region" description="Helical" evidence="1">
    <location>
        <begin position="105"/>
        <end position="126"/>
    </location>
</feature>
<keyword evidence="1" id="KW-0472">Membrane</keyword>
<keyword evidence="1" id="KW-0812">Transmembrane</keyword>
<keyword evidence="3" id="KW-1185">Reference proteome</keyword>
<evidence type="ECO:0000256" key="1">
    <source>
        <dbReference type="SAM" id="Phobius"/>
    </source>
</evidence>
<reference evidence="2 3" key="1">
    <citation type="journal article" date="2021" name="BMC Genomics">
        <title>Telomere-to-telomere genome assembly of asparaginase-producing Trichoderma simmonsii.</title>
        <authorList>
            <person name="Chung D."/>
            <person name="Kwon Y.M."/>
            <person name="Yang Y."/>
        </authorList>
    </citation>
    <scope>NUCLEOTIDE SEQUENCE [LARGE SCALE GENOMIC DNA]</scope>
    <source>
        <strain evidence="2 3">GH-Sj1</strain>
    </source>
</reference>
<feature type="transmembrane region" description="Helical" evidence="1">
    <location>
        <begin position="24"/>
        <end position="44"/>
    </location>
</feature>
<dbReference type="Proteomes" id="UP000826661">
    <property type="component" value="Chromosome VI"/>
</dbReference>
<protein>
    <submittedName>
        <fullName evidence="2">Uncharacterized protein</fullName>
    </submittedName>
</protein>
<accession>A0A8G0LQN3</accession>
<dbReference type="AlphaFoldDB" id="A0A8G0LQN3"/>
<proteinExistence type="predicted"/>
<feature type="transmembrane region" description="Helical" evidence="1">
    <location>
        <begin position="132"/>
        <end position="150"/>
    </location>
</feature>
<feature type="transmembrane region" description="Helical" evidence="1">
    <location>
        <begin position="75"/>
        <end position="93"/>
    </location>
</feature>
<sequence length="171" mass="19495">MVHKLSTRDATASNDRFRSIRTTCYYLAAGFLSTIAFCMTISQLTEQAVDAYSWKTYRDYIPVRLYSFIEGLDDYEVYCLLWVATTWLCLLCLRELLGETRCHSGYALAIAVATIITFALSTDFIQGDPIKINQFFMIIIYAYTLIGHIVDIHLNCPRRAVKEGLLASDKC</sequence>
<evidence type="ECO:0000313" key="3">
    <source>
        <dbReference type="Proteomes" id="UP000826661"/>
    </source>
</evidence>
<gene>
    <name evidence="2" type="ORF">H0G86_010873</name>
</gene>
<name>A0A8G0LQN3_9HYPO</name>
<dbReference type="EMBL" id="CP075869">
    <property type="protein sequence ID" value="QYT03931.1"/>
    <property type="molecule type" value="Genomic_DNA"/>
</dbReference>
<keyword evidence="1" id="KW-1133">Transmembrane helix</keyword>
<evidence type="ECO:0000313" key="2">
    <source>
        <dbReference type="EMBL" id="QYT03931.1"/>
    </source>
</evidence>